<keyword evidence="3" id="KW-1185">Reference proteome</keyword>
<proteinExistence type="predicted"/>
<name>A0A518DV44_9BACT</name>
<dbReference type="InterPro" id="IPR047647">
    <property type="entry name" value="ISAs1_transpos"/>
</dbReference>
<organism evidence="2 3">
    <name type="scientific">Lignipirellula cremea</name>
    <dbReference type="NCBI Taxonomy" id="2528010"/>
    <lineage>
        <taxon>Bacteria</taxon>
        <taxon>Pseudomonadati</taxon>
        <taxon>Planctomycetota</taxon>
        <taxon>Planctomycetia</taxon>
        <taxon>Pirellulales</taxon>
        <taxon>Pirellulaceae</taxon>
        <taxon>Lignipirellula</taxon>
    </lineage>
</organism>
<dbReference type="GO" id="GO:0006313">
    <property type="term" value="P:DNA transposition"/>
    <property type="evidence" value="ECO:0007669"/>
    <property type="project" value="InterPro"/>
</dbReference>
<gene>
    <name evidence="2" type="ORF">Pla8534_35200</name>
</gene>
<reference evidence="2 3" key="1">
    <citation type="submission" date="2019-02" db="EMBL/GenBank/DDBJ databases">
        <title>Deep-cultivation of Planctomycetes and their phenomic and genomic characterization uncovers novel biology.</title>
        <authorList>
            <person name="Wiegand S."/>
            <person name="Jogler M."/>
            <person name="Boedeker C."/>
            <person name="Pinto D."/>
            <person name="Vollmers J."/>
            <person name="Rivas-Marin E."/>
            <person name="Kohn T."/>
            <person name="Peeters S.H."/>
            <person name="Heuer A."/>
            <person name="Rast P."/>
            <person name="Oberbeckmann S."/>
            <person name="Bunk B."/>
            <person name="Jeske O."/>
            <person name="Meyerdierks A."/>
            <person name="Storesund J.E."/>
            <person name="Kallscheuer N."/>
            <person name="Luecker S."/>
            <person name="Lage O.M."/>
            <person name="Pohl T."/>
            <person name="Merkel B.J."/>
            <person name="Hornburger P."/>
            <person name="Mueller R.-W."/>
            <person name="Bruemmer F."/>
            <person name="Labrenz M."/>
            <person name="Spormann A.M."/>
            <person name="Op den Camp H."/>
            <person name="Overmann J."/>
            <person name="Amann R."/>
            <person name="Jetten M.S.M."/>
            <person name="Mascher T."/>
            <person name="Medema M.H."/>
            <person name="Devos D.P."/>
            <person name="Kaster A.-K."/>
            <person name="Ovreas L."/>
            <person name="Rohde M."/>
            <person name="Galperin M.Y."/>
            <person name="Jogler C."/>
        </authorList>
    </citation>
    <scope>NUCLEOTIDE SEQUENCE [LARGE SCALE GENOMIC DNA]</scope>
    <source>
        <strain evidence="2 3">Pla85_3_4</strain>
    </source>
</reference>
<sequence>MKVLRVLQKPKLFLLRSYIGSIALGVKKFARYVRGHWAIENTLHWCLDVTFREDENRVRERTTADNLAWLKRFALSMLKQQDDKYSIAMRRRVAGWDLDYLAKILGIPVL</sequence>
<dbReference type="Pfam" id="PF01609">
    <property type="entry name" value="DDE_Tnp_1"/>
    <property type="match status" value="1"/>
</dbReference>
<dbReference type="InterPro" id="IPR051698">
    <property type="entry name" value="Transposase_11-like"/>
</dbReference>
<evidence type="ECO:0000313" key="3">
    <source>
        <dbReference type="Proteomes" id="UP000317648"/>
    </source>
</evidence>
<protein>
    <recommendedName>
        <fullName evidence="1">Transposase IS4-like domain-containing protein</fullName>
    </recommendedName>
</protein>
<evidence type="ECO:0000259" key="1">
    <source>
        <dbReference type="Pfam" id="PF01609"/>
    </source>
</evidence>
<dbReference type="Proteomes" id="UP000317648">
    <property type="component" value="Chromosome"/>
</dbReference>
<evidence type="ECO:0000313" key="2">
    <source>
        <dbReference type="EMBL" id="QDU95703.1"/>
    </source>
</evidence>
<dbReference type="PANTHER" id="PTHR30298">
    <property type="entry name" value="H REPEAT-ASSOCIATED PREDICTED TRANSPOSASE"/>
    <property type="match status" value="1"/>
</dbReference>
<feature type="domain" description="Transposase IS4-like" evidence="1">
    <location>
        <begin position="26"/>
        <end position="75"/>
    </location>
</feature>
<dbReference type="KEGG" id="lcre:Pla8534_35200"/>
<dbReference type="AlphaFoldDB" id="A0A518DV44"/>
<dbReference type="InterPro" id="IPR002559">
    <property type="entry name" value="Transposase_11"/>
</dbReference>
<dbReference type="EMBL" id="CP036433">
    <property type="protein sequence ID" value="QDU95703.1"/>
    <property type="molecule type" value="Genomic_DNA"/>
</dbReference>
<dbReference type="PANTHER" id="PTHR30298:SF0">
    <property type="entry name" value="PROTEIN YBFL-RELATED"/>
    <property type="match status" value="1"/>
</dbReference>
<dbReference type="GO" id="GO:0004803">
    <property type="term" value="F:transposase activity"/>
    <property type="evidence" value="ECO:0007669"/>
    <property type="project" value="InterPro"/>
</dbReference>
<accession>A0A518DV44</accession>
<dbReference type="GO" id="GO:0003677">
    <property type="term" value="F:DNA binding"/>
    <property type="evidence" value="ECO:0007669"/>
    <property type="project" value="InterPro"/>
</dbReference>
<dbReference type="NCBIfam" id="NF033564">
    <property type="entry name" value="transpos_ISAs1"/>
    <property type="match status" value="1"/>
</dbReference>